<organism evidence="3 4">
    <name type="scientific">Galdieria sulphuraria</name>
    <name type="common">Red alga</name>
    <dbReference type="NCBI Taxonomy" id="130081"/>
    <lineage>
        <taxon>Eukaryota</taxon>
        <taxon>Rhodophyta</taxon>
        <taxon>Bangiophyceae</taxon>
        <taxon>Galdieriales</taxon>
        <taxon>Galdieriaceae</taxon>
        <taxon>Galdieria</taxon>
    </lineage>
</organism>
<dbReference type="EMBL" id="KB454503">
    <property type="protein sequence ID" value="EME29987.1"/>
    <property type="molecule type" value="Genomic_DNA"/>
</dbReference>
<gene>
    <name evidence="3" type="ORF">Gasu_25760</name>
</gene>
<dbReference type="Pfam" id="PF00487">
    <property type="entry name" value="FA_desaturase"/>
    <property type="match status" value="1"/>
</dbReference>
<dbReference type="OrthoDB" id="1461976at2759"/>
<dbReference type="GO" id="GO:0006629">
    <property type="term" value="P:lipid metabolic process"/>
    <property type="evidence" value="ECO:0007669"/>
    <property type="project" value="InterPro"/>
</dbReference>
<dbReference type="STRING" id="130081.M2XIR3"/>
<reference evidence="4" key="1">
    <citation type="journal article" date="2013" name="Science">
        <title>Gene transfer from bacteria and archaea facilitated evolution of an extremophilic eukaryote.</title>
        <authorList>
            <person name="Schonknecht G."/>
            <person name="Chen W.H."/>
            <person name="Ternes C.M."/>
            <person name="Barbier G.G."/>
            <person name="Shrestha R.P."/>
            <person name="Stanke M."/>
            <person name="Brautigam A."/>
            <person name="Baker B.J."/>
            <person name="Banfield J.F."/>
            <person name="Garavito R.M."/>
            <person name="Carr K."/>
            <person name="Wilkerson C."/>
            <person name="Rensing S.A."/>
            <person name="Gagneul D."/>
            <person name="Dickenson N.E."/>
            <person name="Oesterhelt C."/>
            <person name="Lercher M.J."/>
            <person name="Weber A.P."/>
        </authorList>
    </citation>
    <scope>NUCLEOTIDE SEQUENCE [LARGE SCALE GENOMIC DNA]</scope>
    <source>
        <strain evidence="4">074W</strain>
    </source>
</reference>
<evidence type="ECO:0000313" key="4">
    <source>
        <dbReference type="Proteomes" id="UP000030680"/>
    </source>
</evidence>
<feature type="transmembrane region" description="Helical" evidence="1">
    <location>
        <begin position="70"/>
        <end position="90"/>
    </location>
</feature>
<keyword evidence="1" id="KW-0812">Transmembrane</keyword>
<protein>
    <submittedName>
        <fullName evidence="3">Omega-6 fatty acid desaturase (Delta-12 desaturase)</fullName>
    </submittedName>
</protein>
<dbReference type="eggNOG" id="ENOG502QTIC">
    <property type="taxonomic scope" value="Eukaryota"/>
</dbReference>
<sequence length="361" mass="41944">MCNSKYSGLQTQVEQEKRDIPSLLDLKKAIPSHCFKPSLAISLYYVFKDIFLVILFLFIAILFYDSPLYFLILPLYWFGQGTMFWAIFVLGHDCGHGSFSAYPAINNVVGHLLHSAILVPFHPWRISHRKHHKNTGNYEKDEIFYPMSEDEYRSVPRLSRWVYSNTFFMFCFGFPIYLIRGYGGKMKHASHFSSSSELFKKEERELVKTSVFSILAVIGLLTSGIFHFGFWNIVCFYGIPYLVFCSWLLVVTFLHHTAPGAQWYDQSSWSYVLGNLQCVNRVYGWIEPIHHNIGCHTVHHLFPAIPHYRLREADLALAPILGSYRKEDNCSTISSLWKSFRIWSRNHVIPDNTKVFVLPAE</sequence>
<keyword evidence="1" id="KW-1133">Transmembrane helix</keyword>
<feature type="transmembrane region" description="Helical" evidence="1">
    <location>
        <begin position="43"/>
        <end position="64"/>
    </location>
</feature>
<keyword evidence="4" id="KW-1185">Reference proteome</keyword>
<dbReference type="InterPro" id="IPR005804">
    <property type="entry name" value="FA_desaturase_dom"/>
</dbReference>
<dbReference type="GeneID" id="17088744"/>
<feature type="transmembrane region" description="Helical" evidence="1">
    <location>
        <begin position="102"/>
        <end position="121"/>
    </location>
</feature>
<accession>M2XIR3</accession>
<proteinExistence type="predicted"/>
<evidence type="ECO:0000259" key="2">
    <source>
        <dbReference type="Pfam" id="PF00487"/>
    </source>
</evidence>
<dbReference type="GO" id="GO:0016491">
    <property type="term" value="F:oxidoreductase activity"/>
    <property type="evidence" value="ECO:0007669"/>
    <property type="project" value="InterPro"/>
</dbReference>
<feature type="transmembrane region" description="Helical" evidence="1">
    <location>
        <begin position="236"/>
        <end position="254"/>
    </location>
</feature>
<feature type="transmembrane region" description="Helical" evidence="1">
    <location>
        <begin position="210"/>
        <end position="230"/>
    </location>
</feature>
<evidence type="ECO:0000256" key="1">
    <source>
        <dbReference type="SAM" id="Phobius"/>
    </source>
</evidence>
<keyword evidence="1" id="KW-0472">Membrane</keyword>
<name>M2XIR3_GALSU</name>
<dbReference type="Proteomes" id="UP000030680">
    <property type="component" value="Unassembled WGS sequence"/>
</dbReference>
<dbReference type="InterPro" id="IPR012171">
    <property type="entry name" value="Fatty_acid_desaturase"/>
</dbReference>
<dbReference type="RefSeq" id="XP_005706507.1">
    <property type="nucleotide sequence ID" value="XM_005706450.1"/>
</dbReference>
<dbReference type="Gramene" id="EME29987">
    <property type="protein sequence ID" value="EME29987"/>
    <property type="gene ID" value="Gasu_25760"/>
</dbReference>
<dbReference type="PANTHER" id="PTHR32100">
    <property type="entry name" value="OMEGA-6 FATTY ACID DESATURASE, CHLOROPLASTIC"/>
    <property type="match status" value="1"/>
</dbReference>
<dbReference type="AlphaFoldDB" id="M2XIR3"/>
<evidence type="ECO:0000313" key="3">
    <source>
        <dbReference type="EMBL" id="EME29987.1"/>
    </source>
</evidence>
<feature type="transmembrane region" description="Helical" evidence="1">
    <location>
        <begin position="161"/>
        <end position="179"/>
    </location>
</feature>
<dbReference type="KEGG" id="gsl:Gasu_25760"/>
<feature type="domain" description="Fatty acid desaturase" evidence="2">
    <location>
        <begin position="75"/>
        <end position="325"/>
    </location>
</feature>
<dbReference type="CDD" id="cd03507">
    <property type="entry name" value="Delta12-FADS-like"/>
    <property type="match status" value="1"/>
</dbReference>
<dbReference type="OMA" id="NSVMGHI"/>